<feature type="compositionally biased region" description="Low complexity" evidence="1">
    <location>
        <begin position="92"/>
        <end position="119"/>
    </location>
</feature>
<evidence type="ECO:0000313" key="2">
    <source>
        <dbReference type="EMBL" id="KAF9538394.1"/>
    </source>
</evidence>
<feature type="compositionally biased region" description="Basic and acidic residues" evidence="1">
    <location>
        <begin position="71"/>
        <end position="81"/>
    </location>
</feature>
<name>A0A9P6EZ64_9FUNG</name>
<feature type="compositionally biased region" description="Basic and acidic residues" evidence="1">
    <location>
        <begin position="29"/>
        <end position="41"/>
    </location>
</feature>
<comment type="caution">
    <text evidence="2">The sequence shown here is derived from an EMBL/GenBank/DDBJ whole genome shotgun (WGS) entry which is preliminary data.</text>
</comment>
<feature type="non-terminal residue" evidence="2">
    <location>
        <position position="1"/>
    </location>
</feature>
<sequence length="221" mass="24286">DVRPPMKDEEGPVQLWLAQHGPVRMRRRRLDELYSSNDEHAGVLQESARQDPKEEEEEEDSSESESEEESLEKMEPEDHLPRIATKSLTIASTMSKKSPISPSTPLSPMSSSPTSSTSSSGGGGTTRYYGGSHLPPTGAPYADGQPRTAGRCKVAKRPMGLEAELPYGCEVRTAQDSQGNSRAELDLLLVERESGIAYRTGYKVVYSQMRESPEWSIDVIG</sequence>
<feature type="compositionally biased region" description="Acidic residues" evidence="1">
    <location>
        <begin position="53"/>
        <end position="70"/>
    </location>
</feature>
<evidence type="ECO:0000313" key="3">
    <source>
        <dbReference type="Proteomes" id="UP000780801"/>
    </source>
</evidence>
<dbReference type="EMBL" id="JAABOA010007716">
    <property type="protein sequence ID" value="KAF9538394.1"/>
    <property type="molecule type" value="Genomic_DNA"/>
</dbReference>
<dbReference type="Proteomes" id="UP000780801">
    <property type="component" value="Unassembled WGS sequence"/>
</dbReference>
<proteinExistence type="predicted"/>
<organism evidence="2 3">
    <name type="scientific">Lunasporangiospora selenospora</name>
    <dbReference type="NCBI Taxonomy" id="979761"/>
    <lineage>
        <taxon>Eukaryota</taxon>
        <taxon>Fungi</taxon>
        <taxon>Fungi incertae sedis</taxon>
        <taxon>Mucoromycota</taxon>
        <taxon>Mortierellomycotina</taxon>
        <taxon>Mortierellomycetes</taxon>
        <taxon>Mortierellales</taxon>
        <taxon>Mortierellaceae</taxon>
        <taxon>Lunasporangiospora</taxon>
    </lineage>
</organism>
<protein>
    <submittedName>
        <fullName evidence="2">Uncharacterized protein</fullName>
    </submittedName>
</protein>
<feature type="region of interest" description="Disordered" evidence="1">
    <location>
        <begin position="1"/>
        <end position="151"/>
    </location>
</feature>
<reference evidence="2" key="1">
    <citation type="journal article" date="2020" name="Fungal Divers.">
        <title>Resolving the Mortierellaceae phylogeny through synthesis of multi-gene phylogenetics and phylogenomics.</title>
        <authorList>
            <person name="Vandepol N."/>
            <person name="Liber J."/>
            <person name="Desiro A."/>
            <person name="Na H."/>
            <person name="Kennedy M."/>
            <person name="Barry K."/>
            <person name="Grigoriev I.V."/>
            <person name="Miller A.N."/>
            <person name="O'Donnell K."/>
            <person name="Stajich J.E."/>
            <person name="Bonito G."/>
        </authorList>
    </citation>
    <scope>NUCLEOTIDE SEQUENCE</scope>
    <source>
        <strain evidence="2">KOD1015</strain>
    </source>
</reference>
<accession>A0A9P6EZ64</accession>
<evidence type="ECO:0000256" key="1">
    <source>
        <dbReference type="SAM" id="MobiDB-lite"/>
    </source>
</evidence>
<dbReference type="OrthoDB" id="2442710at2759"/>
<dbReference type="AlphaFoldDB" id="A0A9P6EZ64"/>
<gene>
    <name evidence="2" type="ORF">BGW38_010000</name>
</gene>
<feature type="compositionally biased region" description="Basic and acidic residues" evidence="1">
    <location>
        <begin position="1"/>
        <end position="10"/>
    </location>
</feature>
<keyword evidence="3" id="KW-1185">Reference proteome</keyword>